<dbReference type="PANTHER" id="PTHR33169:SF13">
    <property type="entry name" value="PADR-FAMILY TRANSCRIPTIONAL REGULATOR"/>
    <property type="match status" value="1"/>
</dbReference>
<dbReference type="AlphaFoldDB" id="A0A410DU11"/>
<evidence type="ECO:0000313" key="3">
    <source>
        <dbReference type="Proteomes" id="UP000286268"/>
    </source>
</evidence>
<sequence length="114" mass="12779">MRKNAKEFLPLTETTFFILASLWEPLHGYGIMQTVDKVTNSRVVLLPGTLYGALSKLTKDGLIEVFETAETADRRKTYRLTSLGREVVRLEFSRIETLGREAKNILGGVDFGGN</sequence>
<dbReference type="Gene3D" id="1.10.10.10">
    <property type="entry name" value="Winged helix-like DNA-binding domain superfamily/Winged helix DNA-binding domain"/>
    <property type="match status" value="1"/>
</dbReference>
<name>A0A410DU11_9CLOT</name>
<dbReference type="RefSeq" id="WP_128213401.1">
    <property type="nucleotide sequence ID" value="NZ_CP025746.1"/>
</dbReference>
<dbReference type="InterPro" id="IPR036390">
    <property type="entry name" value="WH_DNA-bd_sf"/>
</dbReference>
<dbReference type="SUPFAM" id="SSF46785">
    <property type="entry name" value="Winged helix' DNA-binding domain"/>
    <property type="match status" value="1"/>
</dbReference>
<dbReference type="InterPro" id="IPR005149">
    <property type="entry name" value="Tscrpt_reg_PadR_N"/>
</dbReference>
<dbReference type="InterPro" id="IPR052509">
    <property type="entry name" value="Metal_resp_DNA-bind_regulator"/>
</dbReference>
<dbReference type="Proteomes" id="UP000286268">
    <property type="component" value="Chromosome"/>
</dbReference>
<evidence type="ECO:0000313" key="2">
    <source>
        <dbReference type="EMBL" id="QAA32614.1"/>
    </source>
</evidence>
<dbReference type="PANTHER" id="PTHR33169">
    <property type="entry name" value="PADR-FAMILY TRANSCRIPTIONAL REGULATOR"/>
    <property type="match status" value="1"/>
</dbReference>
<organism evidence="2 3">
    <name type="scientific">Clostridium manihotivorum</name>
    <dbReference type="NCBI Taxonomy" id="2320868"/>
    <lineage>
        <taxon>Bacteria</taxon>
        <taxon>Bacillati</taxon>
        <taxon>Bacillota</taxon>
        <taxon>Clostridia</taxon>
        <taxon>Eubacteriales</taxon>
        <taxon>Clostridiaceae</taxon>
        <taxon>Clostridium</taxon>
    </lineage>
</organism>
<reference evidence="2 3" key="1">
    <citation type="submission" date="2018-01" db="EMBL/GenBank/DDBJ databases">
        <title>Genome Sequencing and Assembly of Anaerobacter polyendosporus strain CT4.</title>
        <authorList>
            <person name="Tachaapaikoon C."/>
            <person name="Sutheeworapong S."/>
            <person name="Jenjaroenpun P."/>
            <person name="Wongsurawat T."/>
            <person name="Nookeaw I."/>
            <person name="Cheawchanlertfa P."/>
            <person name="Kosugi A."/>
            <person name="Cheevadhanarak S."/>
            <person name="Ratanakhanokchai K."/>
        </authorList>
    </citation>
    <scope>NUCLEOTIDE SEQUENCE [LARGE SCALE GENOMIC DNA]</scope>
    <source>
        <strain evidence="2 3">CT4</strain>
    </source>
</reference>
<proteinExistence type="predicted"/>
<gene>
    <name evidence="2" type="ORF">C1I91_13745</name>
</gene>
<keyword evidence="3" id="KW-1185">Reference proteome</keyword>
<evidence type="ECO:0000259" key="1">
    <source>
        <dbReference type="Pfam" id="PF03551"/>
    </source>
</evidence>
<feature type="domain" description="Transcription regulator PadR N-terminal" evidence="1">
    <location>
        <begin position="24"/>
        <end position="88"/>
    </location>
</feature>
<protein>
    <submittedName>
        <fullName evidence="2">PadR family transcriptional regulator</fullName>
    </submittedName>
</protein>
<dbReference type="EMBL" id="CP025746">
    <property type="protein sequence ID" value="QAA32614.1"/>
    <property type="molecule type" value="Genomic_DNA"/>
</dbReference>
<dbReference type="KEGG" id="cmah:C1I91_13745"/>
<dbReference type="InterPro" id="IPR036388">
    <property type="entry name" value="WH-like_DNA-bd_sf"/>
</dbReference>
<dbReference type="OrthoDB" id="9814826at2"/>
<dbReference type="Pfam" id="PF03551">
    <property type="entry name" value="PadR"/>
    <property type="match status" value="1"/>
</dbReference>
<accession>A0A410DU11</accession>